<accession>N1UP75</accession>
<comment type="caution">
    <text evidence="1">The sequence shown here is derived from an EMBL/GenBank/DDBJ whole genome shotgun (WGS) entry which is preliminary data.</text>
</comment>
<protein>
    <submittedName>
        <fullName evidence="1">Uncharacterized protein</fullName>
    </submittedName>
</protein>
<keyword evidence="2" id="KW-1185">Reference proteome</keyword>
<reference evidence="1 2" key="1">
    <citation type="journal article" date="2013" name="Genome Announc.">
        <title>Draft Genome Sequence of Arthrobacter crystallopoietes Strain BAB-32, Revealing Genes for Bioremediation.</title>
        <authorList>
            <person name="Joshi M.N."/>
            <person name="Pandit A.S."/>
            <person name="Sharma A."/>
            <person name="Pandya R.V."/>
            <person name="Desai S.M."/>
            <person name="Saxena A.K."/>
            <person name="Bagatharia S.B."/>
        </authorList>
    </citation>
    <scope>NUCLEOTIDE SEQUENCE [LARGE SCALE GENOMIC DNA]</scope>
    <source>
        <strain evidence="1 2">BAB-32</strain>
    </source>
</reference>
<dbReference type="AlphaFoldDB" id="N1UP75"/>
<evidence type="ECO:0000313" key="1">
    <source>
        <dbReference type="EMBL" id="EMY32221.1"/>
    </source>
</evidence>
<evidence type="ECO:0000313" key="2">
    <source>
        <dbReference type="Proteomes" id="UP000010729"/>
    </source>
</evidence>
<proteinExistence type="predicted"/>
<gene>
    <name evidence="1" type="ORF">D477_021283</name>
</gene>
<organism evidence="1 2">
    <name type="scientific">Arthrobacter crystallopoietes BAB-32</name>
    <dbReference type="NCBI Taxonomy" id="1246476"/>
    <lineage>
        <taxon>Bacteria</taxon>
        <taxon>Bacillati</taxon>
        <taxon>Actinomycetota</taxon>
        <taxon>Actinomycetes</taxon>
        <taxon>Micrococcales</taxon>
        <taxon>Micrococcaceae</taxon>
        <taxon>Crystallibacter</taxon>
    </lineage>
</organism>
<name>N1UP75_9MICC</name>
<dbReference type="EMBL" id="ANPE02000314">
    <property type="protein sequence ID" value="EMY32221.1"/>
    <property type="molecule type" value="Genomic_DNA"/>
</dbReference>
<sequence length="36" mass="4003">MEIRELEAEGEDFASAKAALESQVPEGWRLIQVLSV</sequence>
<dbReference type="Proteomes" id="UP000010729">
    <property type="component" value="Unassembled WGS sequence"/>
</dbReference>